<dbReference type="Pfam" id="PF08448">
    <property type="entry name" value="PAS_4"/>
    <property type="match status" value="1"/>
</dbReference>
<dbReference type="InterPro" id="IPR013656">
    <property type="entry name" value="PAS_4"/>
</dbReference>
<evidence type="ECO:0000259" key="7">
    <source>
        <dbReference type="PROSITE" id="PS50883"/>
    </source>
</evidence>
<dbReference type="Pfam" id="PF24820">
    <property type="entry name" value="Diguanyl_cycl_sensor"/>
    <property type="match status" value="1"/>
</dbReference>
<gene>
    <name evidence="9" type="ORF">CCR82_06600</name>
</gene>
<evidence type="ECO:0000259" key="5">
    <source>
        <dbReference type="PROSITE" id="PS50112"/>
    </source>
</evidence>
<dbReference type="InterPro" id="IPR001633">
    <property type="entry name" value="EAL_dom"/>
</dbReference>
<dbReference type="GO" id="GO:0071111">
    <property type="term" value="F:cyclic-guanylate-specific phosphodiesterase activity"/>
    <property type="evidence" value="ECO:0007669"/>
    <property type="project" value="UniProtKB-EC"/>
</dbReference>
<feature type="domain" description="PAS" evidence="5">
    <location>
        <begin position="59"/>
        <end position="123"/>
    </location>
</feature>
<feature type="domain" description="PAC" evidence="6">
    <location>
        <begin position="264"/>
        <end position="316"/>
    </location>
</feature>
<comment type="caution">
    <text evidence="9">The sequence shown here is derived from an EMBL/GenBank/DDBJ whole genome shotgun (WGS) entry which is preliminary data.</text>
</comment>
<evidence type="ECO:0000256" key="2">
    <source>
        <dbReference type="ARBA" id="ARBA00012282"/>
    </source>
</evidence>
<evidence type="ECO:0000256" key="4">
    <source>
        <dbReference type="ARBA" id="ARBA00051114"/>
    </source>
</evidence>
<dbReference type="SMART" id="SM00052">
    <property type="entry name" value="EAL"/>
    <property type="match status" value="1"/>
</dbReference>
<dbReference type="PROSITE" id="PS50883">
    <property type="entry name" value="EAL"/>
    <property type="match status" value="1"/>
</dbReference>
<accession>A0AAJ0UF70</accession>
<dbReference type="PROSITE" id="PS50112">
    <property type="entry name" value="PAS"/>
    <property type="match status" value="2"/>
</dbReference>
<dbReference type="SMART" id="SM00267">
    <property type="entry name" value="GGDEF"/>
    <property type="match status" value="1"/>
</dbReference>
<dbReference type="SUPFAM" id="SSF55073">
    <property type="entry name" value="Nucleotide cyclase"/>
    <property type="match status" value="1"/>
</dbReference>
<evidence type="ECO:0000259" key="8">
    <source>
        <dbReference type="PROSITE" id="PS50887"/>
    </source>
</evidence>
<comment type="catalytic activity">
    <reaction evidence="4">
        <text>3',3'-c-di-GMP + H2O = 5'-phosphoguanylyl(3'-&gt;5')guanosine + H(+)</text>
        <dbReference type="Rhea" id="RHEA:24902"/>
        <dbReference type="ChEBI" id="CHEBI:15377"/>
        <dbReference type="ChEBI" id="CHEBI:15378"/>
        <dbReference type="ChEBI" id="CHEBI:58754"/>
        <dbReference type="ChEBI" id="CHEBI:58805"/>
        <dbReference type="EC" id="3.1.4.52"/>
    </reaction>
    <physiologicalReaction direction="left-to-right" evidence="4">
        <dbReference type="Rhea" id="RHEA:24903"/>
    </physiologicalReaction>
</comment>
<evidence type="ECO:0000256" key="1">
    <source>
        <dbReference type="ARBA" id="ARBA00001946"/>
    </source>
</evidence>
<dbReference type="SMART" id="SM00091">
    <property type="entry name" value="PAS"/>
    <property type="match status" value="2"/>
</dbReference>
<organism evidence="9 10">
    <name type="scientific">Halochromatium salexigens</name>
    <name type="common">Chromatium salexigens</name>
    <dbReference type="NCBI Taxonomy" id="49447"/>
    <lineage>
        <taxon>Bacteria</taxon>
        <taxon>Pseudomonadati</taxon>
        <taxon>Pseudomonadota</taxon>
        <taxon>Gammaproteobacteria</taxon>
        <taxon>Chromatiales</taxon>
        <taxon>Chromatiaceae</taxon>
        <taxon>Halochromatium</taxon>
    </lineage>
</organism>
<dbReference type="Pfam" id="PF00563">
    <property type="entry name" value="EAL"/>
    <property type="match status" value="1"/>
</dbReference>
<comment type="cofactor">
    <cofactor evidence="1">
        <name>Mg(2+)</name>
        <dbReference type="ChEBI" id="CHEBI:18420"/>
    </cofactor>
</comment>
<feature type="domain" description="GGDEF" evidence="8">
    <location>
        <begin position="348"/>
        <end position="486"/>
    </location>
</feature>
<dbReference type="SUPFAM" id="SSF141868">
    <property type="entry name" value="EAL domain-like"/>
    <property type="match status" value="1"/>
</dbReference>
<dbReference type="InterPro" id="IPR059127">
    <property type="entry name" value="Diguanyl_cycl_sensor_dom"/>
</dbReference>
<reference evidence="9" key="1">
    <citation type="submission" date="2017-05" db="EMBL/GenBank/DDBJ databases">
        <authorList>
            <person name="Imhoff J.F."/>
            <person name="Rahn T."/>
            <person name="Kuenzel S."/>
            <person name="Neulinger S.C."/>
        </authorList>
    </citation>
    <scope>NUCLEOTIDE SEQUENCE</scope>
    <source>
        <strain evidence="9">DSM 4395</strain>
    </source>
</reference>
<dbReference type="CDD" id="cd01948">
    <property type="entry name" value="EAL"/>
    <property type="match status" value="1"/>
</dbReference>
<evidence type="ECO:0000256" key="3">
    <source>
        <dbReference type="ARBA" id="ARBA00022636"/>
    </source>
</evidence>
<dbReference type="SMART" id="SM00086">
    <property type="entry name" value="PAC"/>
    <property type="match status" value="2"/>
</dbReference>
<feature type="domain" description="PAS" evidence="5">
    <location>
        <begin position="183"/>
        <end position="217"/>
    </location>
</feature>
<keyword evidence="10" id="KW-1185">Reference proteome</keyword>
<evidence type="ECO:0000313" key="10">
    <source>
        <dbReference type="Proteomes" id="UP001296967"/>
    </source>
</evidence>
<dbReference type="InterPro" id="IPR000014">
    <property type="entry name" value="PAS"/>
</dbReference>
<dbReference type="Gene3D" id="3.20.20.450">
    <property type="entry name" value="EAL domain"/>
    <property type="match status" value="1"/>
</dbReference>
<evidence type="ECO:0000313" key="9">
    <source>
        <dbReference type="EMBL" id="MBK5930201.1"/>
    </source>
</evidence>
<dbReference type="InterPro" id="IPR035965">
    <property type="entry name" value="PAS-like_dom_sf"/>
</dbReference>
<dbReference type="RefSeq" id="WP_201244621.1">
    <property type="nucleotide sequence ID" value="NZ_NHSF01000045.1"/>
</dbReference>
<dbReference type="EMBL" id="NHSF01000045">
    <property type="protein sequence ID" value="MBK5930201.1"/>
    <property type="molecule type" value="Genomic_DNA"/>
</dbReference>
<dbReference type="EC" id="3.1.4.52" evidence="2"/>
<dbReference type="InterPro" id="IPR043128">
    <property type="entry name" value="Rev_trsase/Diguanyl_cyclase"/>
</dbReference>
<name>A0AAJ0UF70_HALSE</name>
<dbReference type="Proteomes" id="UP001296967">
    <property type="component" value="Unassembled WGS sequence"/>
</dbReference>
<dbReference type="SUPFAM" id="SSF55785">
    <property type="entry name" value="PYP-like sensor domain (PAS domain)"/>
    <property type="match status" value="2"/>
</dbReference>
<dbReference type="NCBIfam" id="TIGR00229">
    <property type="entry name" value="sensory_box"/>
    <property type="match status" value="2"/>
</dbReference>
<dbReference type="InterPro" id="IPR000700">
    <property type="entry name" value="PAS-assoc_C"/>
</dbReference>
<dbReference type="PANTHER" id="PTHR44757:SF2">
    <property type="entry name" value="BIOFILM ARCHITECTURE MAINTENANCE PROTEIN MBAA"/>
    <property type="match status" value="1"/>
</dbReference>
<protein>
    <recommendedName>
        <fullName evidence="2">cyclic-guanylate-specific phosphodiesterase</fullName>
        <ecNumber evidence="2">3.1.4.52</ecNumber>
    </recommendedName>
</protein>
<dbReference type="InterPro" id="IPR035919">
    <property type="entry name" value="EAL_sf"/>
</dbReference>
<dbReference type="FunFam" id="3.30.70.270:FF:000001">
    <property type="entry name" value="Diguanylate cyclase domain protein"/>
    <property type="match status" value="1"/>
</dbReference>
<sequence>MSPTATPTDPSIDPTTEIEILRARLAEAEAVLEAIRGGQIDALLVSDKRGEQVFTLKRAEHDYRLLVEEMGEGAMTLTANGRIYFANRRLAAMLGIARENLIGSALAEHIAAADRPRYQDWLHTRSPRPQQRLEMALIDARGTTLPCHLSFTELPVAEKQGAFCVVATDLSARKQAEEALRVSEQRLKTIVENLPIGVWFLDAAGKMTFRNARAQRIWSEAKFAGPEQFDDHKAYAPHPHKHHRALVAQERSAMRAITHGETQLNEELEIECLDGTRKIILNSAVPIHDGNGQIAGAVVLNQDITERKAFEDRIEQLAFYDALTGLPNRRLLLDRLGQVLATIKRNGSYGALLFIDLDHFKDLNDSLGHDVGDLLLIEVAQRLQTCMRASDTVARLGGDEFVIVLDDLSRESAQAVAQARQIGLKVWQTLSQPYQLGTHLHHSTPSIGATLIDAPQSSVEELLKRADLAMYQSKNAGRNQLRFFDPEMQTALELRTSLEGQLHEGLRHGQLLLYYQPQVDETGRVLGAEALLRWHHPQRGLLTPDVFIHLAETSGLILDLGAWVLETACAQLAHWPAHKQVPATSIAINISARQFLDPRFVERVQTALQRYAVDPHRLKLELTESLLLQDVEETITKMAALRALGLRFALDDFGTGYSSLAYLKRLPLDELKIDRSFVADVTTDVNDAAIVRAILALAPKLGLSVIAEGVETEAQHRFLIEHGCRAFQGYLFGKPAPATAAGKSWAGTGLP</sequence>
<dbReference type="InterPro" id="IPR000160">
    <property type="entry name" value="GGDEF_dom"/>
</dbReference>
<dbReference type="InterPro" id="IPR029787">
    <property type="entry name" value="Nucleotide_cyclase"/>
</dbReference>
<proteinExistence type="predicted"/>
<dbReference type="CDD" id="cd01949">
    <property type="entry name" value="GGDEF"/>
    <property type="match status" value="1"/>
</dbReference>
<dbReference type="InterPro" id="IPR001610">
    <property type="entry name" value="PAC"/>
</dbReference>
<dbReference type="Pfam" id="PF00990">
    <property type="entry name" value="GGDEF"/>
    <property type="match status" value="1"/>
</dbReference>
<evidence type="ECO:0000259" key="6">
    <source>
        <dbReference type="PROSITE" id="PS50113"/>
    </source>
</evidence>
<dbReference type="PANTHER" id="PTHR44757">
    <property type="entry name" value="DIGUANYLATE CYCLASE DGCP"/>
    <property type="match status" value="1"/>
</dbReference>
<dbReference type="CDD" id="cd00130">
    <property type="entry name" value="PAS"/>
    <property type="match status" value="2"/>
</dbReference>
<dbReference type="InterPro" id="IPR052155">
    <property type="entry name" value="Biofilm_reg_signaling"/>
</dbReference>
<dbReference type="PROSITE" id="PS50887">
    <property type="entry name" value="GGDEF"/>
    <property type="match status" value="1"/>
</dbReference>
<reference evidence="9" key="2">
    <citation type="journal article" date="2020" name="Microorganisms">
        <title>Osmotic Adaptation and Compatible Solute Biosynthesis of Phototrophic Bacteria as Revealed from Genome Analyses.</title>
        <authorList>
            <person name="Imhoff J.F."/>
            <person name="Rahn T."/>
            <person name="Kunzel S."/>
            <person name="Keller A."/>
            <person name="Neulinger S.C."/>
        </authorList>
    </citation>
    <scope>NUCLEOTIDE SEQUENCE</scope>
    <source>
        <strain evidence="9">DSM 4395</strain>
    </source>
</reference>
<dbReference type="Gene3D" id="3.30.70.270">
    <property type="match status" value="1"/>
</dbReference>
<dbReference type="AlphaFoldDB" id="A0AAJ0UF70"/>
<dbReference type="Gene3D" id="3.30.450.20">
    <property type="entry name" value="PAS domain"/>
    <property type="match status" value="2"/>
</dbReference>
<dbReference type="GO" id="GO:0071732">
    <property type="term" value="P:cellular response to nitric oxide"/>
    <property type="evidence" value="ECO:0007669"/>
    <property type="project" value="UniProtKB-ARBA"/>
</dbReference>
<dbReference type="FunFam" id="3.20.20.450:FF:000001">
    <property type="entry name" value="Cyclic di-GMP phosphodiesterase yahA"/>
    <property type="match status" value="1"/>
</dbReference>
<dbReference type="NCBIfam" id="TIGR00254">
    <property type="entry name" value="GGDEF"/>
    <property type="match status" value="1"/>
</dbReference>
<keyword evidence="3" id="KW-0973">c-di-GMP</keyword>
<dbReference type="PROSITE" id="PS50113">
    <property type="entry name" value="PAC"/>
    <property type="match status" value="1"/>
</dbReference>
<feature type="domain" description="EAL" evidence="7">
    <location>
        <begin position="495"/>
        <end position="749"/>
    </location>
</feature>